<dbReference type="Gene3D" id="2.160.20.10">
    <property type="entry name" value="Single-stranded right-handed beta-helix, Pectin lyase-like"/>
    <property type="match status" value="1"/>
</dbReference>
<protein>
    <recommendedName>
        <fullName evidence="1">Filamentous haemagglutinin FhaB/tRNA nuclease CdiA-like TPS domain-containing protein</fullName>
    </recommendedName>
</protein>
<evidence type="ECO:0000313" key="3">
    <source>
        <dbReference type="Proteomes" id="UP000266258"/>
    </source>
</evidence>
<evidence type="ECO:0000313" key="2">
    <source>
        <dbReference type="EMBL" id="RIY32370.1"/>
    </source>
</evidence>
<sequence length="1101" mass="113597">MLGGSVSQIIGTLESNGKVFIVNPAGIVFGANSVVNVQSLVASTLDISNEDFVKGNYVFNQDKDQAIASVINQGLIKVNDDGTLALVGGKVVNNGILEAKNGTVYLLAGQSITIQDLDNPLISYKVTADNKAVNLGEIVSKRAYLLANKVANGYTSASQFADVISASDSARKATITANGEVLLYGASESELVQQTNFTDAQLAANISNQSGLVVINGTINASNAAGTGGTVTVLGDTVSLESSALVDASGNQGGQVYLGGDLQGTGELKLAANTSVAQGAVVNVSGNQGDAGKAISWGNTANYDGSFYATSVNGNGGFIETSGNSLSLGTNVFVDTRSTYGTTGNWLLDPDSILVVNSSPSWSKINTFVNSTSRNYSASNLTSLSGPEFSADDAVAARTRATYTFITDSDIQTYLKTTGVTLTARKHVDFYYVNITATDAGAGDLTVYARQFVNFTESEINLSGSLNIYDGNTSPAYFNVTDSCITAANIRYTNSSSSEAEVVGIVNINNSTLNATSGGIYLNTSDEVTIENASKLYATNITIHGSEITIQNDDTLLCATDVTVNGTGKLKVTDNAKVNATATVSFYTQDSELEVDENSEINSDNITLNASKVNVTDATLNGTNNLTITAAREDGDRNEIFIKDNAVLKAANISINAGDSSSSLSIENTQLTASNNASLTSTSVEIKGSTFKVDNHLEANASSELCVTSNSEVNASTINFTAGVTLNVDSSNITAKKDLSLCSTTSGINLISSNLSAQNVNVSSNLQTTVSNSTLNGTTSVNLNVGTTAAISSSSKLLSANEVNVKAGSIEVNTSSEVNATIVNATSTGSLTIDSAKVVGTEVDLNASSTATIRNGSNVNGANNTNISGRSVTVTGQNTLVNGSNIKVVASESIEVSSCATINATKNASLNATRTLTISCATVKSPETSLHSGQGITINRSNVSGENNLTITSNSGNTNVSNSNLSSTNVTVNVSTLNLCASNVNGTKKVLVNASENLNVTGRSNITSEVITLDSDNRLLVTGNAKVNATVCVTITSDELINVSCNSEINSPVINITGKDVSVVRNAKLNSTDSVTVNGSSSVTVNSSTINGTQGLCCIRT</sequence>
<dbReference type="AlphaFoldDB" id="A0A3A1Y4Q1"/>
<comment type="caution">
    <text evidence="2">The sequence shown here is derived from an EMBL/GenBank/DDBJ whole genome shotgun (WGS) entry which is preliminary data.</text>
</comment>
<dbReference type="NCBIfam" id="TIGR01901">
    <property type="entry name" value="adhes_NPXG"/>
    <property type="match status" value="1"/>
</dbReference>
<dbReference type="InterPro" id="IPR050909">
    <property type="entry name" value="Bact_Autotransporter_VF"/>
</dbReference>
<dbReference type="Pfam" id="PF05860">
    <property type="entry name" value="TPS"/>
    <property type="match status" value="1"/>
</dbReference>
<dbReference type="Proteomes" id="UP000266258">
    <property type="component" value="Unassembled WGS sequence"/>
</dbReference>
<reference evidence="2 3" key="1">
    <citation type="submission" date="2017-08" db="EMBL/GenBank/DDBJ databases">
        <title>Reclassification of Bisgaard taxon 37 and 44.</title>
        <authorList>
            <person name="Christensen H."/>
        </authorList>
    </citation>
    <scope>NUCLEOTIDE SEQUENCE [LARGE SCALE GENOMIC DNA]</scope>
    <source>
        <strain evidence="2 3">B96_4</strain>
    </source>
</reference>
<gene>
    <name evidence="2" type="ORF">CJP74_04710</name>
</gene>
<dbReference type="InterPro" id="IPR008638">
    <property type="entry name" value="FhaB/CdiA-like_TPS"/>
</dbReference>
<dbReference type="PANTHER" id="PTHR12338:SF5">
    <property type="entry name" value="ANTIGEN 43-RELATED"/>
    <property type="match status" value="1"/>
</dbReference>
<proteinExistence type="predicted"/>
<dbReference type="InterPro" id="IPR011050">
    <property type="entry name" value="Pectin_lyase_fold/virulence"/>
</dbReference>
<accession>A0A3A1Y4Q1</accession>
<dbReference type="InterPro" id="IPR012334">
    <property type="entry name" value="Pectin_lyas_fold"/>
</dbReference>
<dbReference type="SUPFAM" id="SSF51126">
    <property type="entry name" value="Pectin lyase-like"/>
    <property type="match status" value="1"/>
</dbReference>
<evidence type="ECO:0000259" key="1">
    <source>
        <dbReference type="Pfam" id="PF05860"/>
    </source>
</evidence>
<keyword evidence="3" id="KW-1185">Reference proteome</keyword>
<dbReference type="PANTHER" id="PTHR12338">
    <property type="entry name" value="AUTOTRANSPORTER"/>
    <property type="match status" value="1"/>
</dbReference>
<name>A0A3A1Y4Q1_9GAMM</name>
<dbReference type="EMBL" id="NRJH01000039">
    <property type="protein sequence ID" value="RIY32370.1"/>
    <property type="molecule type" value="Genomic_DNA"/>
</dbReference>
<feature type="domain" description="Filamentous haemagglutinin FhaB/tRNA nuclease CdiA-like TPS" evidence="1">
    <location>
        <begin position="3"/>
        <end position="226"/>
    </location>
</feature>
<organism evidence="2 3">
    <name type="scientific">Psittacicella melopsittaci</name>
    <dbReference type="NCBI Taxonomy" id="2028576"/>
    <lineage>
        <taxon>Bacteria</taxon>
        <taxon>Pseudomonadati</taxon>
        <taxon>Pseudomonadota</taxon>
        <taxon>Gammaproteobacteria</taxon>
        <taxon>Pasteurellales</taxon>
        <taxon>Psittacicellaceae</taxon>
        <taxon>Psittacicella</taxon>
    </lineage>
</organism>